<evidence type="ECO:0000313" key="2">
    <source>
        <dbReference type="EMBL" id="ORX16484.1"/>
    </source>
</evidence>
<gene>
    <name evidence="2" type="ORF">AWC31_20790</name>
</gene>
<dbReference type="PANTHER" id="PTHR43019">
    <property type="entry name" value="SERINE ENDOPROTEASE DEGS"/>
    <property type="match status" value="1"/>
</dbReference>
<dbReference type="PANTHER" id="PTHR43019:SF62">
    <property type="entry name" value="SERINE ENDOPROTEASE DEGS"/>
    <property type="match status" value="1"/>
</dbReference>
<dbReference type="EMBL" id="LQQA01000010">
    <property type="protein sequence ID" value="ORX16484.1"/>
    <property type="molecule type" value="Genomic_DNA"/>
</dbReference>
<dbReference type="SUPFAM" id="SSF50494">
    <property type="entry name" value="Trypsin-like serine proteases"/>
    <property type="match status" value="1"/>
</dbReference>
<accession>A0A1X2FDJ2</accession>
<feature type="compositionally biased region" description="Polar residues" evidence="1">
    <location>
        <begin position="306"/>
        <end position="317"/>
    </location>
</feature>
<feature type="region of interest" description="Disordered" evidence="1">
    <location>
        <begin position="306"/>
        <end position="331"/>
    </location>
</feature>
<dbReference type="InterPro" id="IPR009003">
    <property type="entry name" value="Peptidase_S1_PA"/>
</dbReference>
<evidence type="ECO:0000313" key="3">
    <source>
        <dbReference type="Proteomes" id="UP000193964"/>
    </source>
</evidence>
<dbReference type="AlphaFoldDB" id="A0A1X2FDJ2"/>
<proteinExistence type="predicted"/>
<comment type="caution">
    <text evidence="2">The sequence shown here is derived from an EMBL/GenBank/DDBJ whole genome shotgun (WGS) entry which is preliminary data.</text>
</comment>
<dbReference type="Gene3D" id="2.40.10.10">
    <property type="entry name" value="Trypsin-like serine proteases"/>
    <property type="match status" value="2"/>
</dbReference>
<sequence length="364" mass="39583">MPQSLGWRLVVAGFAHSFFDPLGARRGANAALIGKPFTDKPFEGWTVSDFVNFIQKKGVQPGDAVAASRLLAAMERAGLLMAAGWDADYPLLGQRYVSHGVLSAQKKGYTWLAEALGPELIIEAFKPVTVQISAAESPHWGTGLVLDRSHIITNKHVTQALAGHRLQIAVPVIGREPDPTATSESLEVFQHPELDVAIIKIKGPEEGRLQSLEGMVFRDPAWADEVYLLGYPRVSWMVDTGMTLQRGEVVLPLGEMPPIREVDAEPWDTPGRTKMFLFSAIARPGNSGGPIVAHDGRVIGIVFQESSHTSSTQPESNASEDDGNSDELTDAAPFYRGIPASELMRALDDFGLRHLVTFEDPLSL</sequence>
<protein>
    <recommendedName>
        <fullName evidence="4">Serine protease</fullName>
    </recommendedName>
</protein>
<evidence type="ECO:0008006" key="4">
    <source>
        <dbReference type="Google" id="ProtNLM"/>
    </source>
</evidence>
<dbReference type="InterPro" id="IPR043504">
    <property type="entry name" value="Peptidase_S1_PA_chymotrypsin"/>
</dbReference>
<dbReference type="Pfam" id="PF13365">
    <property type="entry name" value="Trypsin_2"/>
    <property type="match status" value="1"/>
</dbReference>
<reference evidence="2 3" key="1">
    <citation type="submission" date="2016-01" db="EMBL/GenBank/DDBJ databases">
        <title>The new phylogeny of the genus Mycobacterium.</title>
        <authorList>
            <person name="Tarcisio F."/>
            <person name="Conor M."/>
            <person name="Antonella G."/>
            <person name="Elisabetta G."/>
            <person name="Giulia F.S."/>
            <person name="Sara T."/>
            <person name="Anna F."/>
            <person name="Clotilde B."/>
            <person name="Roberto B."/>
            <person name="Veronica D.S."/>
            <person name="Fabio R."/>
            <person name="Monica P."/>
            <person name="Olivier J."/>
            <person name="Enrico T."/>
            <person name="Nicola S."/>
        </authorList>
    </citation>
    <scope>NUCLEOTIDE SEQUENCE [LARGE SCALE GENOMIC DNA]</scope>
    <source>
        <strain evidence="2 3">ATCC 700010</strain>
    </source>
</reference>
<name>A0A1X2FDJ2_9MYCO</name>
<dbReference type="Proteomes" id="UP000193964">
    <property type="component" value="Unassembled WGS sequence"/>
</dbReference>
<evidence type="ECO:0000256" key="1">
    <source>
        <dbReference type="SAM" id="MobiDB-lite"/>
    </source>
</evidence>
<feature type="compositionally biased region" description="Acidic residues" evidence="1">
    <location>
        <begin position="318"/>
        <end position="329"/>
    </location>
</feature>
<organism evidence="2 3">
    <name type="scientific">Mycolicibacterium wolinskyi</name>
    <dbReference type="NCBI Taxonomy" id="59750"/>
    <lineage>
        <taxon>Bacteria</taxon>
        <taxon>Bacillati</taxon>
        <taxon>Actinomycetota</taxon>
        <taxon>Actinomycetes</taxon>
        <taxon>Mycobacteriales</taxon>
        <taxon>Mycobacteriaceae</taxon>
        <taxon>Mycolicibacterium</taxon>
    </lineage>
</organism>